<accession>A0A4U5TZW1</accession>
<feature type="region of interest" description="Disordered" evidence="1">
    <location>
        <begin position="49"/>
        <end position="314"/>
    </location>
</feature>
<dbReference type="EMBL" id="CM014078">
    <property type="protein sequence ID" value="TKS66015.1"/>
    <property type="molecule type" value="Genomic_DNA"/>
</dbReference>
<feature type="compositionally biased region" description="Low complexity" evidence="1">
    <location>
        <begin position="239"/>
        <end position="250"/>
    </location>
</feature>
<evidence type="ECO:0000313" key="3">
    <source>
        <dbReference type="Proteomes" id="UP000298787"/>
    </source>
</evidence>
<keyword evidence="3" id="KW-1185">Reference proteome</keyword>
<feature type="region of interest" description="Disordered" evidence="1">
    <location>
        <begin position="1"/>
        <end position="25"/>
    </location>
</feature>
<dbReference type="STRING" id="240159.A0A4U5TZW1"/>
<evidence type="ECO:0000256" key="1">
    <source>
        <dbReference type="SAM" id="MobiDB-lite"/>
    </source>
</evidence>
<feature type="compositionally biased region" description="Polar residues" evidence="1">
    <location>
        <begin position="286"/>
        <end position="295"/>
    </location>
</feature>
<name>A0A4U5TZW1_COLLU</name>
<proteinExistence type="predicted"/>
<feature type="compositionally biased region" description="Acidic residues" evidence="1">
    <location>
        <begin position="152"/>
        <end position="163"/>
    </location>
</feature>
<feature type="compositionally biased region" description="Acidic residues" evidence="1">
    <location>
        <begin position="251"/>
        <end position="261"/>
    </location>
</feature>
<sequence length="314" mass="34678">MTGQRSGTVEDFPFPNQPVPPPSATWYPGLRYRSYADAVGQPARRWFRPHYGEQDIQDRIQSPREPARKRTVATMTGEAEDQPLQPTDWHQPPLTSHPPSPPGPPRGQRHGRRTRGTVVTEDSFLQDEPEQQDEVRVMEEPPHTPTHSELEAPFDELQAEEEAAAAITSTPQSSVEVTVQTSEMEETKKSLPPEFEEGDSSKAPQTKRSAVAESDDDDDTDADTIILDTGTPDDVVLVAPPGSLASSPPATEDEDEDEDCFVDAPRSPTSVQPVNKDEDEYRFVDKTSSPKSVQPVNKDEDEDRVVNAPGSPAY</sequence>
<protein>
    <submittedName>
        <fullName evidence="2">Uncharacterized protein</fullName>
    </submittedName>
</protein>
<feature type="compositionally biased region" description="Pro residues" evidence="1">
    <location>
        <begin position="95"/>
        <end position="105"/>
    </location>
</feature>
<organism evidence="2 3">
    <name type="scientific">Collichthys lucidus</name>
    <name type="common">Big head croaker</name>
    <name type="synonym">Sciaena lucida</name>
    <dbReference type="NCBI Taxonomy" id="240159"/>
    <lineage>
        <taxon>Eukaryota</taxon>
        <taxon>Metazoa</taxon>
        <taxon>Chordata</taxon>
        <taxon>Craniata</taxon>
        <taxon>Vertebrata</taxon>
        <taxon>Euteleostomi</taxon>
        <taxon>Actinopterygii</taxon>
        <taxon>Neopterygii</taxon>
        <taxon>Teleostei</taxon>
        <taxon>Neoteleostei</taxon>
        <taxon>Acanthomorphata</taxon>
        <taxon>Eupercaria</taxon>
        <taxon>Sciaenidae</taxon>
        <taxon>Collichthys</taxon>
    </lineage>
</organism>
<feature type="compositionally biased region" description="Acidic residues" evidence="1">
    <location>
        <begin position="213"/>
        <end position="222"/>
    </location>
</feature>
<dbReference type="Proteomes" id="UP000298787">
    <property type="component" value="Chromosome 1"/>
</dbReference>
<feature type="compositionally biased region" description="Polar residues" evidence="1">
    <location>
        <begin position="167"/>
        <end position="182"/>
    </location>
</feature>
<dbReference type="AlphaFoldDB" id="A0A4U5TZW1"/>
<feature type="compositionally biased region" description="Basic and acidic residues" evidence="1">
    <location>
        <begin position="133"/>
        <end position="150"/>
    </location>
</feature>
<reference evidence="2 3" key="1">
    <citation type="submission" date="2019-01" db="EMBL/GenBank/DDBJ databases">
        <title>Genome Assembly of Collichthys lucidus.</title>
        <authorList>
            <person name="Cai M."/>
            <person name="Xiao S."/>
        </authorList>
    </citation>
    <scope>NUCLEOTIDE SEQUENCE [LARGE SCALE GENOMIC DNA]</scope>
    <source>
        <strain evidence="2">JT15FE1705JMU</strain>
        <tissue evidence="2">Muscle</tissue>
    </source>
</reference>
<gene>
    <name evidence="2" type="ORF">D9C73_000071</name>
</gene>
<feature type="compositionally biased region" description="Basic and acidic residues" evidence="1">
    <location>
        <begin position="275"/>
        <end position="285"/>
    </location>
</feature>
<feature type="compositionally biased region" description="Basic and acidic residues" evidence="1">
    <location>
        <begin position="50"/>
        <end position="68"/>
    </location>
</feature>
<evidence type="ECO:0000313" key="2">
    <source>
        <dbReference type="EMBL" id="TKS66015.1"/>
    </source>
</evidence>